<proteinExistence type="predicted"/>
<dbReference type="AlphaFoldDB" id="A0A382A6N0"/>
<dbReference type="InterPro" id="IPR052017">
    <property type="entry name" value="TSUP"/>
</dbReference>
<reference evidence="8" key="1">
    <citation type="submission" date="2018-05" db="EMBL/GenBank/DDBJ databases">
        <authorList>
            <person name="Lanie J.A."/>
            <person name="Ng W.-L."/>
            <person name="Kazmierczak K.M."/>
            <person name="Andrzejewski T.M."/>
            <person name="Davidsen T.M."/>
            <person name="Wayne K.J."/>
            <person name="Tettelin H."/>
            <person name="Glass J.I."/>
            <person name="Rusch D."/>
            <person name="Podicherti R."/>
            <person name="Tsui H.-C.T."/>
            <person name="Winkler M.E."/>
        </authorList>
    </citation>
    <scope>NUCLEOTIDE SEQUENCE</scope>
</reference>
<name>A0A382A6N0_9ZZZZ</name>
<keyword evidence="6 7" id="KW-0472">Membrane</keyword>
<dbReference type="InterPro" id="IPR002781">
    <property type="entry name" value="TM_pro_TauE-like"/>
</dbReference>
<evidence type="ECO:0000256" key="5">
    <source>
        <dbReference type="ARBA" id="ARBA00022989"/>
    </source>
</evidence>
<organism evidence="8">
    <name type="scientific">marine metagenome</name>
    <dbReference type="NCBI Taxonomy" id="408172"/>
    <lineage>
        <taxon>unclassified sequences</taxon>
        <taxon>metagenomes</taxon>
        <taxon>ecological metagenomes</taxon>
    </lineage>
</organism>
<feature type="transmembrane region" description="Helical" evidence="7">
    <location>
        <begin position="74"/>
        <end position="96"/>
    </location>
</feature>
<evidence type="ECO:0000256" key="1">
    <source>
        <dbReference type="ARBA" id="ARBA00004651"/>
    </source>
</evidence>
<comment type="subcellular location">
    <subcellularLocation>
        <location evidence="1">Cell membrane</location>
        <topology evidence="1">Multi-pass membrane protein</topology>
    </subcellularLocation>
</comment>
<evidence type="ECO:0008006" key="9">
    <source>
        <dbReference type="Google" id="ProtNLM"/>
    </source>
</evidence>
<dbReference type="Pfam" id="PF01925">
    <property type="entry name" value="TauE"/>
    <property type="match status" value="1"/>
</dbReference>
<dbReference type="PANTHER" id="PTHR30269">
    <property type="entry name" value="TRANSMEMBRANE PROTEIN YFCA"/>
    <property type="match status" value="1"/>
</dbReference>
<keyword evidence="2" id="KW-0813">Transport</keyword>
<feature type="transmembrane region" description="Helical" evidence="7">
    <location>
        <begin position="233"/>
        <end position="251"/>
    </location>
</feature>
<sequence>MVETIILIIAAFITSIISAIIGMGGGVTLLGIMAIVIPEGYMVVALHGIIQLVSNITRTTIYREHVYQPILKKFFIGIVPGLLCAVLIIIGLINYFNLNSASELKIDFLKPLIGIYIIWFLYLKKKRRIQSDKIFLLLGSLSGLVTVFIGAAGPLIAPFFIDRDLTKENIVATKAACQAIGHLGKMPIFIYFFGVNYLHHWSVLLPLVLAVYFGTKIGKKSLGLLSEQFFKKLFRLVLTIIAIRLIVEQFLNSL</sequence>
<evidence type="ECO:0000256" key="3">
    <source>
        <dbReference type="ARBA" id="ARBA00022475"/>
    </source>
</evidence>
<keyword evidence="3" id="KW-1003">Cell membrane</keyword>
<dbReference type="PANTHER" id="PTHR30269:SF37">
    <property type="entry name" value="MEMBRANE TRANSPORTER PROTEIN"/>
    <property type="match status" value="1"/>
</dbReference>
<dbReference type="EMBL" id="UINC01024078">
    <property type="protein sequence ID" value="SVA97029.1"/>
    <property type="molecule type" value="Genomic_DNA"/>
</dbReference>
<evidence type="ECO:0000256" key="2">
    <source>
        <dbReference type="ARBA" id="ARBA00022448"/>
    </source>
</evidence>
<protein>
    <recommendedName>
        <fullName evidence="9">Membrane transporter protein</fullName>
    </recommendedName>
</protein>
<keyword evidence="4 7" id="KW-0812">Transmembrane</keyword>
<evidence type="ECO:0000256" key="4">
    <source>
        <dbReference type="ARBA" id="ARBA00022692"/>
    </source>
</evidence>
<dbReference type="GO" id="GO:0005886">
    <property type="term" value="C:plasma membrane"/>
    <property type="evidence" value="ECO:0007669"/>
    <property type="project" value="UniProtKB-SubCell"/>
</dbReference>
<evidence type="ECO:0000313" key="8">
    <source>
        <dbReference type="EMBL" id="SVA97029.1"/>
    </source>
</evidence>
<evidence type="ECO:0000256" key="7">
    <source>
        <dbReference type="SAM" id="Phobius"/>
    </source>
</evidence>
<feature type="transmembrane region" description="Helical" evidence="7">
    <location>
        <begin position="5"/>
        <end position="23"/>
    </location>
</feature>
<gene>
    <name evidence="8" type="ORF">METZ01_LOCUS149883</name>
</gene>
<keyword evidence="5 7" id="KW-1133">Transmembrane helix</keyword>
<feature type="transmembrane region" description="Helical" evidence="7">
    <location>
        <begin position="188"/>
        <end position="213"/>
    </location>
</feature>
<feature type="transmembrane region" description="Helical" evidence="7">
    <location>
        <begin position="29"/>
        <end position="53"/>
    </location>
</feature>
<feature type="transmembrane region" description="Helical" evidence="7">
    <location>
        <begin position="135"/>
        <end position="161"/>
    </location>
</feature>
<feature type="transmembrane region" description="Helical" evidence="7">
    <location>
        <begin position="108"/>
        <end position="123"/>
    </location>
</feature>
<accession>A0A382A6N0</accession>
<evidence type="ECO:0000256" key="6">
    <source>
        <dbReference type="ARBA" id="ARBA00023136"/>
    </source>
</evidence>